<dbReference type="GO" id="GO:0042773">
    <property type="term" value="P:ATP synthesis coupled electron transport"/>
    <property type="evidence" value="ECO:0007669"/>
    <property type="project" value="InterPro"/>
</dbReference>
<dbReference type="Gene3D" id="3.40.50.740">
    <property type="match status" value="1"/>
</dbReference>
<evidence type="ECO:0000259" key="17">
    <source>
        <dbReference type="PROSITE" id="PS51669"/>
    </source>
</evidence>
<dbReference type="NCBIfam" id="TIGR01973">
    <property type="entry name" value="NuoG"/>
    <property type="match status" value="1"/>
</dbReference>
<keyword evidence="9 14" id="KW-0411">Iron-sulfur</keyword>
<keyword evidence="5 14" id="KW-0874">Quinone</keyword>
<evidence type="ECO:0000256" key="9">
    <source>
        <dbReference type="ARBA" id="ARBA00023014"/>
    </source>
</evidence>
<comment type="function">
    <text evidence="14">NDH-1 shuttles electrons from NADH, via FMN and iron-sulfur (Fe-S) centers, to quinones in the respiratory chain. Couples the redox reaction to proton translocation (for every two electrons transferred, four hydrogen ions are translocated across the cytoplasmic membrane), and thus conserves the redox energy in a proton gradient.</text>
</comment>
<dbReference type="Pfam" id="PF13510">
    <property type="entry name" value="Fer2_4"/>
    <property type="match status" value="1"/>
</dbReference>
<dbReference type="PROSITE" id="PS51669">
    <property type="entry name" value="4FE4S_MOW_BIS_MGD"/>
    <property type="match status" value="1"/>
</dbReference>
<evidence type="ECO:0000256" key="7">
    <source>
        <dbReference type="ARBA" id="ARBA00022967"/>
    </source>
</evidence>
<name>A0A330M5R9_9GAMM</name>
<dbReference type="PROSITE" id="PS51085">
    <property type="entry name" value="2FE2S_FER_2"/>
    <property type="match status" value="1"/>
</dbReference>
<gene>
    <name evidence="19" type="ORF">SHEWBE_3362</name>
</gene>
<dbReference type="PANTHER" id="PTHR43105">
    <property type="entry name" value="RESPIRATORY NITRATE REDUCTASE"/>
    <property type="match status" value="1"/>
</dbReference>
<dbReference type="GO" id="GO:0051537">
    <property type="term" value="F:2 iron, 2 sulfur cluster binding"/>
    <property type="evidence" value="ECO:0007669"/>
    <property type="project" value="UniProtKB-UniRule"/>
</dbReference>
<dbReference type="EMBL" id="LS483452">
    <property type="protein sequence ID" value="SQH77325.1"/>
    <property type="molecule type" value="Genomic_DNA"/>
</dbReference>
<evidence type="ECO:0000256" key="14">
    <source>
        <dbReference type="RuleBase" id="RU003525"/>
    </source>
</evidence>
<dbReference type="SUPFAM" id="SSF53706">
    <property type="entry name" value="Formate dehydrogenase/DMSO reductase, domains 1-3"/>
    <property type="match status" value="1"/>
</dbReference>
<dbReference type="PROSITE" id="PS00642">
    <property type="entry name" value="COMPLEX1_75K_2"/>
    <property type="match status" value="1"/>
</dbReference>
<dbReference type="Pfam" id="PF00384">
    <property type="entry name" value="Molybdopterin"/>
    <property type="match status" value="1"/>
</dbReference>
<comment type="cofactor">
    <cofactor evidence="14">
        <name>[2Fe-2S] cluster</name>
        <dbReference type="ChEBI" id="CHEBI:190135"/>
    </cofactor>
    <text evidence="14">Binds 1 [2Fe-2S] cluster per subunit.</text>
</comment>
<dbReference type="SUPFAM" id="SSF54862">
    <property type="entry name" value="4Fe-4S ferredoxins"/>
    <property type="match status" value="1"/>
</dbReference>
<evidence type="ECO:0000256" key="15">
    <source>
        <dbReference type="SAM" id="MobiDB-lite"/>
    </source>
</evidence>
<dbReference type="Pfam" id="PF22117">
    <property type="entry name" value="Fer4_Nqo3"/>
    <property type="match status" value="1"/>
</dbReference>
<dbReference type="FunFam" id="3.10.20.740:FF:000002">
    <property type="entry name" value="NADH-quinone oxidoreductase"/>
    <property type="match status" value="1"/>
</dbReference>
<evidence type="ECO:0000256" key="3">
    <source>
        <dbReference type="ARBA" id="ARBA00022485"/>
    </source>
</evidence>
<dbReference type="Pfam" id="PF04879">
    <property type="entry name" value="Molybdop_Fe4S4"/>
    <property type="match status" value="1"/>
</dbReference>
<dbReference type="KEGG" id="sbk:SHEWBE_3362"/>
<dbReference type="Gene3D" id="3.30.200.210">
    <property type="match status" value="1"/>
</dbReference>
<keyword evidence="19" id="KW-0560">Oxidoreductase</keyword>
<keyword evidence="11" id="KW-0830">Ubiquinone</keyword>
<feature type="region of interest" description="Disordered" evidence="15">
    <location>
        <begin position="838"/>
        <end position="879"/>
    </location>
</feature>
<keyword evidence="3 14" id="KW-0004">4Fe-4S</keyword>
<evidence type="ECO:0000256" key="8">
    <source>
        <dbReference type="ARBA" id="ARBA00023004"/>
    </source>
</evidence>
<evidence type="ECO:0000256" key="10">
    <source>
        <dbReference type="ARBA" id="ARBA00023027"/>
    </source>
</evidence>
<dbReference type="GO" id="GO:0046872">
    <property type="term" value="F:metal ion binding"/>
    <property type="evidence" value="ECO:0007669"/>
    <property type="project" value="UniProtKB-UniRule"/>
</dbReference>
<dbReference type="SMART" id="SM00929">
    <property type="entry name" value="NADH-G_4Fe-4S_3"/>
    <property type="match status" value="1"/>
</dbReference>
<comment type="subunit">
    <text evidence="12">Composed of 13 different subunits. Subunits NuoCD, E, F, and G constitute the peripheral sector of the complex.</text>
</comment>
<dbReference type="InterPro" id="IPR019574">
    <property type="entry name" value="NADH_UbQ_OxRdtase_Gsu_4Fe4S-bd"/>
</dbReference>
<feature type="domain" description="4Fe-4S Mo/W bis-MGD-type" evidence="17">
    <location>
        <begin position="230"/>
        <end position="286"/>
    </location>
</feature>
<dbReference type="RefSeq" id="WP_112353246.1">
    <property type="nucleotide sequence ID" value="NZ_LS483452.1"/>
</dbReference>
<dbReference type="InterPro" id="IPR036010">
    <property type="entry name" value="2Fe-2S_ferredoxin-like_sf"/>
</dbReference>
<dbReference type="GO" id="GO:0008137">
    <property type="term" value="F:NADH dehydrogenase (ubiquinone) activity"/>
    <property type="evidence" value="ECO:0007669"/>
    <property type="project" value="UniProtKB-UniRule"/>
</dbReference>
<comment type="similarity">
    <text evidence="2 14">Belongs to the complex I 75 kDa subunit family.</text>
</comment>
<dbReference type="PANTHER" id="PTHR43105:SF10">
    <property type="entry name" value="NADH-QUINONE OXIDOREDUCTASE SUBUNIT G"/>
    <property type="match status" value="1"/>
</dbReference>
<comment type="catalytic activity">
    <reaction evidence="13 14">
        <text>a quinone + NADH + 5 H(+)(in) = a quinol + NAD(+) + 4 H(+)(out)</text>
        <dbReference type="Rhea" id="RHEA:57888"/>
        <dbReference type="ChEBI" id="CHEBI:15378"/>
        <dbReference type="ChEBI" id="CHEBI:24646"/>
        <dbReference type="ChEBI" id="CHEBI:57540"/>
        <dbReference type="ChEBI" id="CHEBI:57945"/>
        <dbReference type="ChEBI" id="CHEBI:132124"/>
    </reaction>
</comment>
<keyword evidence="7 14" id="KW-1278">Translocase</keyword>
<feature type="domain" description="4Fe-4S His(Cys)3-ligated-type" evidence="18">
    <location>
        <begin position="92"/>
        <end position="131"/>
    </location>
</feature>
<proteinExistence type="inferred from homology"/>
<dbReference type="SUPFAM" id="SSF54292">
    <property type="entry name" value="2Fe-2S ferredoxin-like"/>
    <property type="match status" value="1"/>
</dbReference>
<evidence type="ECO:0000256" key="6">
    <source>
        <dbReference type="ARBA" id="ARBA00022723"/>
    </source>
</evidence>
<dbReference type="GO" id="GO:0016020">
    <property type="term" value="C:membrane"/>
    <property type="evidence" value="ECO:0007669"/>
    <property type="project" value="InterPro"/>
</dbReference>
<dbReference type="PROSITE" id="PS51839">
    <property type="entry name" value="4FE4S_HC3"/>
    <property type="match status" value="1"/>
</dbReference>
<dbReference type="InterPro" id="IPR006963">
    <property type="entry name" value="Mopterin_OxRdtase_4Fe-4S_dom"/>
</dbReference>
<evidence type="ECO:0000256" key="5">
    <source>
        <dbReference type="ARBA" id="ARBA00022719"/>
    </source>
</evidence>
<evidence type="ECO:0000313" key="19">
    <source>
        <dbReference type="EMBL" id="SQH77325.1"/>
    </source>
</evidence>
<evidence type="ECO:0000256" key="11">
    <source>
        <dbReference type="ARBA" id="ARBA00023075"/>
    </source>
</evidence>
<dbReference type="AlphaFoldDB" id="A0A330M5R9"/>
<keyword evidence="8 14" id="KW-0408">Iron</keyword>
<comment type="cofactor">
    <cofactor evidence="1 14">
        <name>[4Fe-4S] cluster</name>
        <dbReference type="ChEBI" id="CHEBI:49883"/>
    </cofactor>
</comment>
<dbReference type="Gene3D" id="2.40.40.20">
    <property type="match status" value="1"/>
</dbReference>
<evidence type="ECO:0000256" key="4">
    <source>
        <dbReference type="ARBA" id="ARBA00022714"/>
    </source>
</evidence>
<dbReference type="GO" id="GO:0048038">
    <property type="term" value="F:quinone binding"/>
    <property type="evidence" value="ECO:0007669"/>
    <property type="project" value="UniProtKB-UniRule"/>
</dbReference>
<organism evidence="19 20">
    <name type="scientific">Shewanella benthica</name>
    <dbReference type="NCBI Taxonomy" id="43661"/>
    <lineage>
        <taxon>Bacteria</taxon>
        <taxon>Pseudomonadati</taxon>
        <taxon>Pseudomonadota</taxon>
        <taxon>Gammaproteobacteria</taxon>
        <taxon>Alteromonadales</taxon>
        <taxon>Shewanellaceae</taxon>
        <taxon>Shewanella</taxon>
    </lineage>
</organism>
<dbReference type="InterPro" id="IPR054351">
    <property type="entry name" value="NADH_UbQ_OxRdtase_ferredoxin"/>
</dbReference>
<keyword evidence="4 14" id="KW-0001">2Fe-2S</keyword>
<sequence length="979" mass="108679">MNNLNTDTDMVSITIDNQTYRVSPHENLLQTCLTLGLDLPYFCWHSELGSVGACRQCAVNQYQNGEDKIGRLVMACMTPVSDGMIISMQDTQSTQFRQTNIEAIMTQHPHDCPVCEEGGNCHLQDMTAISGHINRRYTGKKRTHLNQYLGPMLNHEMNRCIGCYRCVRFYRDYCGGDDFNVFGSKSHLYFGRARSGALENSFSGNLAEVCPTGVFTDKPYSEHYIRKWDLQTAPTVCPHCSLGCNITVSERDHKIRRITNRRHDEINGHFLCNIGLFGYEHVNHSERLDAPLLRNNNDKSSVILTSDAAKKHLAKLLSPAIIDNQQALGRCIAIGSARTHIENNAALMKLVGQDNFYLGVPDVQVQMLHMLCSAYQSNRVSPFSIKQAQACDAALIIDEDISHTAPRLALAIRQMSRNLGINNAAKLGIADWQDGAVRNIAQTSRSPLAIIASDTSQLSSLATEEVIISPDEQVILLEEIQDLLAHKLEETKSLDEAKSLEETKSLDDRERHTNTESYSVSARRIVDDLLTADAPMVITGLQSQDPALLRASLDIASLLKRLKPHAGFYGVTKQVNDLHFGLLIKDEAAEAKYLGIDSFITRVMGQEGEDSAHNAPDTLIILETDLYRYMEAEQLEAALDAVDNIIVIDHMLTPTAQMADLLLPSGSFAESQGCYLSSEGRLQHGFATISGLNQRMMPWIWLAELTHLHHPAEIHHWLSQHFPILAPIETFSDLAHIKLGSPFRIAGQPQRASARTAIHAVNDVKEQMPISSSGTPFVQSMEGVEGFRQNQVQMITVLPANAWSPKWNSDQGANRFGNTSNKSQSPWTAGIKLFSQVSPSSQPAYPDDLQPEHINDKNNMPETNASRKETNSSEPTSASIRLVPAANLYADFELASYSSPIHSMSPEPSLKIHPSLAASLRLIEGEEVWVRGEHSDARLMCTFNRQMAADIAQVPNTLFTLLGKRAKITPVTLKDKEDK</sequence>
<dbReference type="Proteomes" id="UP000250123">
    <property type="component" value="Chromosome SHEWBE"/>
</dbReference>
<dbReference type="InterPro" id="IPR001041">
    <property type="entry name" value="2Fe-2S_ferredoxin-type"/>
</dbReference>
<dbReference type="InterPro" id="IPR010228">
    <property type="entry name" value="NADH_UbQ_OxRdtase_Gsu"/>
</dbReference>
<evidence type="ECO:0000256" key="1">
    <source>
        <dbReference type="ARBA" id="ARBA00001966"/>
    </source>
</evidence>
<feature type="domain" description="2Fe-2S ferredoxin-type" evidence="16">
    <location>
        <begin position="9"/>
        <end position="92"/>
    </location>
</feature>
<evidence type="ECO:0000313" key="20">
    <source>
        <dbReference type="Proteomes" id="UP000250123"/>
    </source>
</evidence>
<dbReference type="GO" id="GO:0003954">
    <property type="term" value="F:NADH dehydrogenase activity"/>
    <property type="evidence" value="ECO:0007669"/>
    <property type="project" value="TreeGrafter"/>
</dbReference>
<dbReference type="EC" id="7.1.1.-" evidence="14"/>
<reference evidence="20" key="1">
    <citation type="submission" date="2018-06" db="EMBL/GenBank/DDBJ databases">
        <authorList>
            <person name="Cea G.-C."/>
            <person name="William W."/>
        </authorList>
    </citation>
    <scope>NUCLEOTIDE SEQUENCE [LARGE SCALE GENOMIC DNA]</scope>
    <source>
        <strain evidence="20">DB21MT-2</strain>
    </source>
</reference>
<dbReference type="InterPro" id="IPR000283">
    <property type="entry name" value="NADH_UbQ_OxRdtase_75kDa_su_CS"/>
</dbReference>
<dbReference type="PROSITE" id="PS00643">
    <property type="entry name" value="COMPLEX1_75K_3"/>
    <property type="match status" value="1"/>
</dbReference>
<protein>
    <recommendedName>
        <fullName evidence="14">NADH-quinone oxidoreductase</fullName>
        <ecNumber evidence="14">7.1.1.-</ecNumber>
    </recommendedName>
</protein>
<dbReference type="InterPro" id="IPR006656">
    <property type="entry name" value="Mopterin_OxRdtase"/>
</dbReference>
<accession>A0A330M5R9</accession>
<evidence type="ECO:0000256" key="13">
    <source>
        <dbReference type="ARBA" id="ARBA00047712"/>
    </source>
</evidence>
<keyword evidence="6 14" id="KW-0479">Metal-binding</keyword>
<dbReference type="GO" id="GO:0051539">
    <property type="term" value="F:4 iron, 4 sulfur cluster binding"/>
    <property type="evidence" value="ECO:0007669"/>
    <property type="project" value="UniProtKB-KW"/>
</dbReference>
<keyword evidence="10 14" id="KW-0520">NAD</keyword>
<dbReference type="SMART" id="SM00926">
    <property type="entry name" value="Molybdop_Fe4S4"/>
    <property type="match status" value="1"/>
</dbReference>
<dbReference type="InterPro" id="IPR050123">
    <property type="entry name" value="Prok_molybdopt-oxidoreductase"/>
</dbReference>
<evidence type="ECO:0000259" key="16">
    <source>
        <dbReference type="PROSITE" id="PS51085"/>
    </source>
</evidence>
<evidence type="ECO:0000256" key="12">
    <source>
        <dbReference type="ARBA" id="ARBA00026021"/>
    </source>
</evidence>
<dbReference type="Gene3D" id="3.10.20.740">
    <property type="match status" value="1"/>
</dbReference>
<evidence type="ECO:0000259" key="18">
    <source>
        <dbReference type="PROSITE" id="PS51839"/>
    </source>
</evidence>
<dbReference type="PROSITE" id="PS00641">
    <property type="entry name" value="COMPLEX1_75K_1"/>
    <property type="match status" value="1"/>
</dbReference>
<dbReference type="Pfam" id="PF10588">
    <property type="entry name" value="NADH-G_4Fe-4S_3"/>
    <property type="match status" value="1"/>
</dbReference>
<evidence type="ECO:0000256" key="2">
    <source>
        <dbReference type="ARBA" id="ARBA00005404"/>
    </source>
</evidence>
<dbReference type="CDD" id="cd00207">
    <property type="entry name" value="fer2"/>
    <property type="match status" value="1"/>
</dbReference>